<dbReference type="Gene3D" id="3.40.50.300">
    <property type="entry name" value="P-loop containing nucleotide triphosphate hydrolases"/>
    <property type="match status" value="1"/>
</dbReference>
<reference evidence="3 4" key="2">
    <citation type="submission" date="2020-03" db="EMBL/GenBank/DDBJ databases">
        <authorList>
            <person name="Ichikawa N."/>
            <person name="Kimura A."/>
            <person name="Kitahashi Y."/>
            <person name="Uohara A."/>
        </authorList>
    </citation>
    <scope>NUCLEOTIDE SEQUENCE [LARGE SCALE GENOMIC DNA]</scope>
    <source>
        <strain evidence="3 4">NBRC 107702</strain>
    </source>
</reference>
<feature type="domain" description="Dynamin N-terminal" evidence="2">
    <location>
        <begin position="53"/>
        <end position="122"/>
    </location>
</feature>
<keyword evidence="4" id="KW-1185">Reference proteome</keyword>
<dbReference type="SUPFAM" id="SSF52540">
    <property type="entry name" value="P-loop containing nucleoside triphosphate hydrolases"/>
    <property type="match status" value="1"/>
</dbReference>
<proteinExistence type="predicted"/>
<dbReference type="RefSeq" id="WP_232072789.1">
    <property type="nucleotide sequence ID" value="NZ_AP022870.1"/>
</dbReference>
<dbReference type="AlphaFoldDB" id="A0A6F8Y6A0"/>
<feature type="region of interest" description="Disordered" evidence="1">
    <location>
        <begin position="799"/>
        <end position="841"/>
    </location>
</feature>
<name>A0A6F8Y6A0_9ACTN</name>
<evidence type="ECO:0000259" key="2">
    <source>
        <dbReference type="Pfam" id="PF00350"/>
    </source>
</evidence>
<dbReference type="Proteomes" id="UP000502508">
    <property type="component" value="Chromosome"/>
</dbReference>
<accession>A0A6F8Y6A0</accession>
<evidence type="ECO:0000313" key="4">
    <source>
        <dbReference type="Proteomes" id="UP000502508"/>
    </source>
</evidence>
<evidence type="ECO:0000313" key="3">
    <source>
        <dbReference type="EMBL" id="BCB81590.1"/>
    </source>
</evidence>
<dbReference type="KEGG" id="pfla:Pflav_080000"/>
<evidence type="ECO:0000256" key="1">
    <source>
        <dbReference type="SAM" id="MobiDB-lite"/>
    </source>
</evidence>
<organism evidence="3 4">
    <name type="scientific">Phytohabitans flavus</name>
    <dbReference type="NCBI Taxonomy" id="1076124"/>
    <lineage>
        <taxon>Bacteria</taxon>
        <taxon>Bacillati</taxon>
        <taxon>Actinomycetota</taxon>
        <taxon>Actinomycetes</taxon>
        <taxon>Micromonosporales</taxon>
        <taxon>Micromonosporaceae</taxon>
    </lineage>
</organism>
<dbReference type="InterPro" id="IPR045063">
    <property type="entry name" value="Dynamin_N"/>
</dbReference>
<dbReference type="InterPro" id="IPR027417">
    <property type="entry name" value="P-loop_NTPase"/>
</dbReference>
<dbReference type="Pfam" id="PF00350">
    <property type="entry name" value="Dynamin_N"/>
    <property type="match status" value="1"/>
</dbReference>
<protein>
    <recommendedName>
        <fullName evidence="2">Dynamin N-terminal domain-containing protein</fullName>
    </recommendedName>
</protein>
<dbReference type="EMBL" id="AP022870">
    <property type="protein sequence ID" value="BCB81590.1"/>
    <property type="molecule type" value="Genomic_DNA"/>
</dbReference>
<gene>
    <name evidence="3" type="ORF">Pflav_080000</name>
</gene>
<reference evidence="3 4" key="1">
    <citation type="submission" date="2020-03" db="EMBL/GenBank/DDBJ databases">
        <title>Whole genome shotgun sequence of Phytohabitans flavus NBRC 107702.</title>
        <authorList>
            <person name="Komaki H."/>
            <person name="Tamura T."/>
        </authorList>
    </citation>
    <scope>NUCLEOTIDE SEQUENCE [LARGE SCALE GENOMIC DNA]</scope>
    <source>
        <strain evidence="3 4">NBRC 107702</strain>
    </source>
</reference>
<sequence length="841" mass="93224">MQEVAALRRDAEDLLTAIGADRFPDDPIVDQVLSKVDQLARDLIRLAKDPITIGVVGEFSVGKSMLVGTLLGKPDLLPVHKRPATGNVTALRLEPGEQGQPTERSEHATVHFLSRQQLIECVADMVGALAEHAAKTGVDVGPLRDYNPVTDGWERLEHWCLAHLWPQKGNYLGNLEQRKIAHELLVLRDGHLSAISVLGKPVTIAHQLVAKSALDLGDTEELPRALPPRAVLPGLTEDDMRHDPAALRVAFPLIRRVEYTVKVDPSVWPLTGLRDRNAVVLLDFPGLTANRSAHRDEYLSRIELRDIHTVLTVYNSGRPGNDVPHKFYTMLEVHDRDAAELYDTILAVGNAFDRLAPPTIDETTALTRGRLLDASQDLAQLVHSAAGLVQSNHDRIRVVSSVVAIEREGYAPVFGDEEEARGLNEARVDALKKAEGWAQIGRQLALGDPAEPWAAIVGDFAVDGGFASLRRLIEEHARTHGVENKLRNLRRIRRLIDERLPQLEALLGAETLADDESSRAVQLLTALFDDFRARRTHVADSAKRFQDPYQMTVGDRSVIDAAREDALVRVSRWPHWRAIVRRAEGGYIQQSTERKQVGWSPLKREADAKASDDGDTTALFAADYRTAFVEAAKAARVSFLKALASWVAEQNVELSPIRDRLGEPEVTGLLALADPRLRELDVETDQEVRAYASDLSWLPKQLEGSLPDPAVDASPRADASFPLQAKHALPWHKDIPVPADDVQQRLARHQMYLFRVRRELANAVADGVSAWVAEDIGRFAAEFQEVWRDFDAVLATPDQVREAFTPARPPGGDPPPDDETPADGETQGSPLRDLLREWRAR</sequence>